<evidence type="ECO:0000256" key="6">
    <source>
        <dbReference type="ARBA" id="ARBA00022989"/>
    </source>
</evidence>
<keyword evidence="4 13" id="KW-0812">Transmembrane</keyword>
<sequence>MYKNNQTTITEVILLGFQSSKEISIVLFILLFMVYVLTLFGNLLIITLVYYNKTLHTPMYFFLIQLSLSDILLTTDIAPYLLYTLLHEGGTMSFTGCIFQQYIFDVIESTECLLLTVMSYDRYLAICKPLHYTSIMNGLLCVILTIISWLFCIFSTSIAAMTIAWLDFCGPNIIDHFFCDVSPVLKLSCSDTFWVQLDMILNSVPLLFFPFLIIIISYTYIIFTILKIPSKTGKQKAFSTCSSHLTVVCIFYLTLIVIYDLPTSGQSLTISKAVSLIYTVGTPLMNPVIYSLRNRDIKMAFAKLRKSFGNF</sequence>
<comment type="caution">
    <text evidence="16">The sequence shown here is derived from an EMBL/GenBank/DDBJ whole genome shotgun (WGS) entry which is preliminary data.</text>
</comment>
<evidence type="ECO:0000256" key="14">
    <source>
        <dbReference type="RuleBase" id="RU363047"/>
    </source>
</evidence>
<evidence type="ECO:0000256" key="2">
    <source>
        <dbReference type="ARBA" id="ARBA00022475"/>
    </source>
</evidence>
<organism evidence="16 17">
    <name type="scientific">Staurois parvus</name>
    <dbReference type="NCBI Taxonomy" id="386267"/>
    <lineage>
        <taxon>Eukaryota</taxon>
        <taxon>Metazoa</taxon>
        <taxon>Chordata</taxon>
        <taxon>Craniata</taxon>
        <taxon>Vertebrata</taxon>
        <taxon>Euteleostomi</taxon>
        <taxon>Amphibia</taxon>
        <taxon>Batrachia</taxon>
        <taxon>Anura</taxon>
        <taxon>Neobatrachia</taxon>
        <taxon>Ranoidea</taxon>
        <taxon>Ranidae</taxon>
        <taxon>Staurois</taxon>
    </lineage>
</organism>
<dbReference type="SUPFAM" id="SSF81321">
    <property type="entry name" value="Family A G protein-coupled receptor-like"/>
    <property type="match status" value="1"/>
</dbReference>
<comment type="similarity">
    <text evidence="13">Belongs to the G-protein coupled receptor 1 family.</text>
</comment>
<dbReference type="InterPro" id="IPR017452">
    <property type="entry name" value="GPCR_Rhodpsn_7TM"/>
</dbReference>
<keyword evidence="7 13" id="KW-0297">G-protein coupled receptor</keyword>
<feature type="transmembrane region" description="Helical" evidence="14">
    <location>
        <begin position="238"/>
        <end position="261"/>
    </location>
</feature>
<dbReference type="Gene3D" id="1.20.1070.10">
    <property type="entry name" value="Rhodopsin 7-helix transmembrane proteins"/>
    <property type="match status" value="1"/>
</dbReference>
<comment type="subcellular location">
    <subcellularLocation>
        <location evidence="1 14">Cell membrane</location>
        <topology evidence="1 14">Multi-pass membrane protein</topology>
    </subcellularLocation>
</comment>
<evidence type="ECO:0000259" key="15">
    <source>
        <dbReference type="PROSITE" id="PS50262"/>
    </source>
</evidence>
<keyword evidence="12 13" id="KW-0807">Transducer</keyword>
<evidence type="ECO:0000256" key="5">
    <source>
        <dbReference type="ARBA" id="ARBA00022725"/>
    </source>
</evidence>
<evidence type="ECO:0000313" key="16">
    <source>
        <dbReference type="EMBL" id="CAI9575784.1"/>
    </source>
</evidence>
<name>A0ABN9DTD4_9NEOB</name>
<feature type="transmembrane region" description="Helical" evidence="14">
    <location>
        <begin position="273"/>
        <end position="292"/>
    </location>
</feature>
<keyword evidence="11" id="KW-0325">Glycoprotein</keyword>
<dbReference type="PROSITE" id="PS50262">
    <property type="entry name" value="G_PROTEIN_RECEP_F1_2"/>
    <property type="match status" value="1"/>
</dbReference>
<evidence type="ECO:0000256" key="11">
    <source>
        <dbReference type="ARBA" id="ARBA00023180"/>
    </source>
</evidence>
<evidence type="ECO:0000256" key="3">
    <source>
        <dbReference type="ARBA" id="ARBA00022606"/>
    </source>
</evidence>
<dbReference type="Proteomes" id="UP001162483">
    <property type="component" value="Unassembled WGS sequence"/>
</dbReference>
<feature type="transmembrane region" description="Helical" evidence="14">
    <location>
        <begin position="62"/>
        <end position="83"/>
    </location>
</feature>
<accession>A0ABN9DTD4</accession>
<evidence type="ECO:0000256" key="13">
    <source>
        <dbReference type="RuleBase" id="RU000688"/>
    </source>
</evidence>
<keyword evidence="9" id="KW-1015">Disulfide bond</keyword>
<dbReference type="EMBL" id="CATNWA010014777">
    <property type="protein sequence ID" value="CAI9575784.1"/>
    <property type="molecule type" value="Genomic_DNA"/>
</dbReference>
<feature type="transmembrane region" description="Helical" evidence="14">
    <location>
        <begin position="206"/>
        <end position="226"/>
    </location>
</feature>
<dbReference type="InterPro" id="IPR000725">
    <property type="entry name" value="Olfact_rcpt"/>
</dbReference>
<evidence type="ECO:0000256" key="1">
    <source>
        <dbReference type="ARBA" id="ARBA00004651"/>
    </source>
</evidence>
<evidence type="ECO:0000256" key="10">
    <source>
        <dbReference type="ARBA" id="ARBA00023170"/>
    </source>
</evidence>
<gene>
    <name evidence="16" type="ORF">SPARVUS_LOCUS8242369</name>
</gene>
<keyword evidence="5 14" id="KW-0552">Olfaction</keyword>
<dbReference type="PANTHER" id="PTHR24242">
    <property type="entry name" value="G-PROTEIN COUPLED RECEPTOR"/>
    <property type="match status" value="1"/>
</dbReference>
<dbReference type="InterPro" id="IPR000276">
    <property type="entry name" value="GPCR_Rhodpsn"/>
</dbReference>
<dbReference type="InterPro" id="IPR050939">
    <property type="entry name" value="Olfactory_GPCR1"/>
</dbReference>
<feature type="transmembrane region" description="Helical" evidence="14">
    <location>
        <begin position="25"/>
        <end position="50"/>
    </location>
</feature>
<keyword evidence="8 14" id="KW-0472">Membrane</keyword>
<proteinExistence type="inferred from homology"/>
<keyword evidence="3 14" id="KW-0716">Sensory transduction</keyword>
<evidence type="ECO:0000313" key="17">
    <source>
        <dbReference type="Proteomes" id="UP001162483"/>
    </source>
</evidence>
<dbReference type="PRINTS" id="PR00245">
    <property type="entry name" value="OLFACTORYR"/>
</dbReference>
<reference evidence="16" key="1">
    <citation type="submission" date="2023-05" db="EMBL/GenBank/DDBJ databases">
        <authorList>
            <person name="Stuckert A."/>
        </authorList>
    </citation>
    <scope>NUCLEOTIDE SEQUENCE</scope>
</reference>
<keyword evidence="17" id="KW-1185">Reference proteome</keyword>
<protein>
    <recommendedName>
        <fullName evidence="14">Olfactory receptor</fullName>
    </recommendedName>
</protein>
<evidence type="ECO:0000256" key="9">
    <source>
        <dbReference type="ARBA" id="ARBA00023157"/>
    </source>
</evidence>
<evidence type="ECO:0000256" key="7">
    <source>
        <dbReference type="ARBA" id="ARBA00023040"/>
    </source>
</evidence>
<dbReference type="PANTHER" id="PTHR24242:SF253">
    <property type="entry name" value="OLFACTORY RECEPTOR-RELATED"/>
    <property type="match status" value="1"/>
</dbReference>
<dbReference type="PROSITE" id="PS00237">
    <property type="entry name" value="G_PROTEIN_RECEP_F1_1"/>
    <property type="match status" value="1"/>
</dbReference>
<evidence type="ECO:0000256" key="4">
    <source>
        <dbReference type="ARBA" id="ARBA00022692"/>
    </source>
</evidence>
<feature type="transmembrane region" description="Helical" evidence="14">
    <location>
        <begin position="138"/>
        <end position="166"/>
    </location>
</feature>
<keyword evidence="10 13" id="KW-0675">Receptor</keyword>
<dbReference type="Pfam" id="PF13853">
    <property type="entry name" value="7tm_4"/>
    <property type="match status" value="1"/>
</dbReference>
<evidence type="ECO:0000256" key="8">
    <source>
        <dbReference type="ARBA" id="ARBA00023136"/>
    </source>
</evidence>
<dbReference type="PRINTS" id="PR00237">
    <property type="entry name" value="GPCRRHODOPSN"/>
</dbReference>
<evidence type="ECO:0000256" key="12">
    <source>
        <dbReference type="ARBA" id="ARBA00023224"/>
    </source>
</evidence>
<keyword evidence="2 14" id="KW-1003">Cell membrane</keyword>
<keyword evidence="6 14" id="KW-1133">Transmembrane helix</keyword>
<feature type="domain" description="G-protein coupled receptors family 1 profile" evidence="15">
    <location>
        <begin position="41"/>
        <end position="290"/>
    </location>
</feature>